<dbReference type="Proteomes" id="UP001059596">
    <property type="component" value="Unassembled WGS sequence"/>
</dbReference>
<dbReference type="AlphaFoldDB" id="A0A9P9YGC0"/>
<feature type="non-terminal residue" evidence="1">
    <location>
        <position position="1"/>
    </location>
</feature>
<sequence length="42" mass="4834">MGAKCYTRPTYIIPAIERQLLGKFHGDSFKTERLVYVETDGQ</sequence>
<accession>A0A9P9YGC0</accession>
<name>A0A9P9YGC0_9MUSC</name>
<protein>
    <submittedName>
        <fullName evidence="1">Uncharacterized protein</fullName>
    </submittedName>
</protein>
<reference evidence="1" key="1">
    <citation type="journal article" date="2023" name="Genome Biol. Evol.">
        <title>Long-read-based Genome Assembly of Drosophila gunungcola Reveals Fewer Chemosensory Genes in Flower-breeding Species.</title>
        <authorList>
            <person name="Negi A."/>
            <person name="Liao B.Y."/>
            <person name="Yeh S.D."/>
        </authorList>
    </citation>
    <scope>NUCLEOTIDE SEQUENCE</scope>
    <source>
        <strain evidence="1">Sukarami</strain>
    </source>
</reference>
<proteinExistence type="predicted"/>
<evidence type="ECO:0000313" key="2">
    <source>
        <dbReference type="Proteomes" id="UP001059596"/>
    </source>
</evidence>
<keyword evidence="2" id="KW-1185">Reference proteome</keyword>
<evidence type="ECO:0000313" key="1">
    <source>
        <dbReference type="EMBL" id="KAI8036453.1"/>
    </source>
</evidence>
<organism evidence="1 2">
    <name type="scientific">Drosophila gunungcola</name>
    <name type="common">fruit fly</name>
    <dbReference type="NCBI Taxonomy" id="103775"/>
    <lineage>
        <taxon>Eukaryota</taxon>
        <taxon>Metazoa</taxon>
        <taxon>Ecdysozoa</taxon>
        <taxon>Arthropoda</taxon>
        <taxon>Hexapoda</taxon>
        <taxon>Insecta</taxon>
        <taxon>Pterygota</taxon>
        <taxon>Neoptera</taxon>
        <taxon>Endopterygota</taxon>
        <taxon>Diptera</taxon>
        <taxon>Brachycera</taxon>
        <taxon>Muscomorpha</taxon>
        <taxon>Ephydroidea</taxon>
        <taxon>Drosophilidae</taxon>
        <taxon>Drosophila</taxon>
        <taxon>Sophophora</taxon>
    </lineage>
</organism>
<gene>
    <name evidence="1" type="ORF">M5D96_010759</name>
</gene>
<comment type="caution">
    <text evidence="1">The sequence shown here is derived from an EMBL/GenBank/DDBJ whole genome shotgun (WGS) entry which is preliminary data.</text>
</comment>
<dbReference type="EMBL" id="JAMKOV010000019">
    <property type="protein sequence ID" value="KAI8036453.1"/>
    <property type="molecule type" value="Genomic_DNA"/>
</dbReference>